<gene>
    <name evidence="2" type="ORF">POPTR_002G210500</name>
</gene>
<evidence type="ECO:0000313" key="3">
    <source>
        <dbReference type="Proteomes" id="UP000006729"/>
    </source>
</evidence>
<feature type="region of interest" description="Disordered" evidence="1">
    <location>
        <begin position="66"/>
        <end position="103"/>
    </location>
</feature>
<reference evidence="2 3" key="1">
    <citation type="journal article" date="2006" name="Science">
        <title>The genome of black cottonwood, Populus trichocarpa (Torr. &amp; Gray).</title>
        <authorList>
            <person name="Tuskan G.A."/>
            <person name="Difazio S."/>
            <person name="Jansson S."/>
            <person name="Bohlmann J."/>
            <person name="Grigoriev I."/>
            <person name="Hellsten U."/>
            <person name="Putnam N."/>
            <person name="Ralph S."/>
            <person name="Rombauts S."/>
            <person name="Salamov A."/>
            <person name="Schein J."/>
            <person name="Sterck L."/>
            <person name="Aerts A."/>
            <person name="Bhalerao R.R."/>
            <person name="Bhalerao R.P."/>
            <person name="Blaudez D."/>
            <person name="Boerjan W."/>
            <person name="Brun A."/>
            <person name="Brunner A."/>
            <person name="Busov V."/>
            <person name="Campbell M."/>
            <person name="Carlson J."/>
            <person name="Chalot M."/>
            <person name="Chapman J."/>
            <person name="Chen G.L."/>
            <person name="Cooper D."/>
            <person name="Coutinho P.M."/>
            <person name="Couturier J."/>
            <person name="Covert S."/>
            <person name="Cronk Q."/>
            <person name="Cunningham R."/>
            <person name="Davis J."/>
            <person name="Degroeve S."/>
            <person name="Dejardin A."/>
            <person name="Depamphilis C."/>
            <person name="Detter J."/>
            <person name="Dirks B."/>
            <person name="Dubchak I."/>
            <person name="Duplessis S."/>
            <person name="Ehlting J."/>
            <person name="Ellis B."/>
            <person name="Gendler K."/>
            <person name="Goodstein D."/>
            <person name="Gribskov M."/>
            <person name="Grimwood J."/>
            <person name="Groover A."/>
            <person name="Gunter L."/>
            <person name="Hamberger B."/>
            <person name="Heinze B."/>
            <person name="Helariutta Y."/>
            <person name="Henrissat B."/>
            <person name="Holligan D."/>
            <person name="Holt R."/>
            <person name="Huang W."/>
            <person name="Islam-Faridi N."/>
            <person name="Jones S."/>
            <person name="Jones-Rhoades M."/>
            <person name="Jorgensen R."/>
            <person name="Joshi C."/>
            <person name="Kangasjarvi J."/>
            <person name="Karlsson J."/>
            <person name="Kelleher C."/>
            <person name="Kirkpatrick R."/>
            <person name="Kirst M."/>
            <person name="Kohler A."/>
            <person name="Kalluri U."/>
            <person name="Larimer F."/>
            <person name="Leebens-Mack J."/>
            <person name="Leple J.C."/>
            <person name="Locascio P."/>
            <person name="Lou Y."/>
            <person name="Lucas S."/>
            <person name="Martin F."/>
            <person name="Montanini B."/>
            <person name="Napoli C."/>
            <person name="Nelson D.R."/>
            <person name="Nelson C."/>
            <person name="Nieminen K."/>
            <person name="Nilsson O."/>
            <person name="Pereda V."/>
            <person name="Peter G."/>
            <person name="Philippe R."/>
            <person name="Pilate G."/>
            <person name="Poliakov A."/>
            <person name="Razumovskaya J."/>
            <person name="Richardson P."/>
            <person name="Rinaldi C."/>
            <person name="Ritland K."/>
            <person name="Rouze P."/>
            <person name="Ryaboy D."/>
            <person name="Schmutz J."/>
            <person name="Schrader J."/>
            <person name="Segerman B."/>
            <person name="Shin H."/>
            <person name="Siddiqui A."/>
            <person name="Sterky F."/>
            <person name="Terry A."/>
            <person name="Tsai C.J."/>
            <person name="Uberbacher E."/>
            <person name="Unneberg P."/>
            <person name="Vahala J."/>
            <person name="Wall K."/>
            <person name="Wessler S."/>
            <person name="Yang G."/>
            <person name="Yin T."/>
            <person name="Douglas C."/>
            <person name="Marra M."/>
            <person name="Sandberg G."/>
            <person name="Van de Peer Y."/>
            <person name="Rokhsar D."/>
        </authorList>
    </citation>
    <scope>NUCLEOTIDE SEQUENCE [LARGE SCALE GENOMIC DNA]</scope>
    <source>
        <strain evidence="3">cv. Nisqually</strain>
    </source>
</reference>
<feature type="compositionally biased region" description="Basic and acidic residues" evidence="1">
    <location>
        <begin position="187"/>
        <end position="201"/>
    </location>
</feature>
<evidence type="ECO:0000256" key="1">
    <source>
        <dbReference type="SAM" id="MobiDB-lite"/>
    </source>
</evidence>
<dbReference type="EMBL" id="CM009291">
    <property type="protein sequence ID" value="PNT50867.1"/>
    <property type="molecule type" value="Genomic_DNA"/>
</dbReference>
<dbReference type="Proteomes" id="UP000006729">
    <property type="component" value="Chromosome 2"/>
</dbReference>
<dbReference type="AlphaFoldDB" id="A0A2K2BM56"/>
<organism evidence="2 3">
    <name type="scientific">Populus trichocarpa</name>
    <name type="common">Western balsam poplar</name>
    <name type="synonym">Populus balsamifera subsp. trichocarpa</name>
    <dbReference type="NCBI Taxonomy" id="3694"/>
    <lineage>
        <taxon>Eukaryota</taxon>
        <taxon>Viridiplantae</taxon>
        <taxon>Streptophyta</taxon>
        <taxon>Embryophyta</taxon>
        <taxon>Tracheophyta</taxon>
        <taxon>Spermatophyta</taxon>
        <taxon>Magnoliopsida</taxon>
        <taxon>eudicotyledons</taxon>
        <taxon>Gunneridae</taxon>
        <taxon>Pentapetalae</taxon>
        <taxon>rosids</taxon>
        <taxon>fabids</taxon>
        <taxon>Malpighiales</taxon>
        <taxon>Salicaceae</taxon>
        <taxon>Saliceae</taxon>
        <taxon>Populus</taxon>
    </lineage>
</organism>
<feature type="compositionally biased region" description="Acidic residues" evidence="1">
    <location>
        <begin position="68"/>
        <end position="81"/>
    </location>
</feature>
<keyword evidence="3" id="KW-1185">Reference proteome</keyword>
<sequence length="217" mass="25038">MAGDKEDLPRGLSLEQAQVMGLQRSHTEIRDEMTGIREQLNTLMQMMPRNNLQSQQRQALRMPRNDIIEADEDPNGDDEADDRGRPRRQNYNPPNGLKLRIPPFRGSSSPEEYLEWIQKVEKLYIFLEEVIKLATRVERQQKRGGVRTGVTTSNTTRAVSMLTRTWRTPKRDEKVEFSKGNTSSDSLKGKEKVTEPQHPRRSRDIKCFKCLGHGHIA</sequence>
<proteinExistence type="predicted"/>
<evidence type="ECO:0000313" key="2">
    <source>
        <dbReference type="EMBL" id="PNT50867.1"/>
    </source>
</evidence>
<evidence type="ECO:0008006" key="4">
    <source>
        <dbReference type="Google" id="ProtNLM"/>
    </source>
</evidence>
<protein>
    <recommendedName>
        <fullName evidence="4">CCHC-type domain-containing protein</fullName>
    </recommendedName>
</protein>
<feature type="region of interest" description="Disordered" evidence="1">
    <location>
        <begin position="169"/>
        <end position="201"/>
    </location>
</feature>
<dbReference type="InParanoid" id="A0A2K2BM56"/>
<accession>A0A2K2BM56</accession>
<name>A0A2K2BM56_POPTR</name>